<dbReference type="KEGG" id="apre:CNX65_21230"/>
<dbReference type="Pfam" id="PF00271">
    <property type="entry name" value="Helicase_C"/>
    <property type="match status" value="1"/>
</dbReference>
<feature type="domain" description="Helicase C-terminal" evidence="14">
    <location>
        <begin position="222"/>
        <end position="362"/>
    </location>
</feature>
<evidence type="ECO:0000256" key="2">
    <source>
        <dbReference type="ARBA" id="ARBA00022723"/>
    </source>
</evidence>
<evidence type="ECO:0000256" key="4">
    <source>
        <dbReference type="ARBA" id="ARBA00022801"/>
    </source>
</evidence>
<evidence type="ECO:0000256" key="12">
    <source>
        <dbReference type="ARBA" id="ARBA00044550"/>
    </source>
</evidence>
<dbReference type="AlphaFoldDB" id="A0A290Z902"/>
<dbReference type="InterPro" id="IPR014001">
    <property type="entry name" value="Helicase_ATP-bd"/>
</dbReference>
<dbReference type="PANTHER" id="PTHR13710:SF105">
    <property type="entry name" value="ATP-DEPENDENT DNA HELICASE Q1"/>
    <property type="match status" value="1"/>
</dbReference>
<dbReference type="Pfam" id="PF00270">
    <property type="entry name" value="DEAD"/>
    <property type="match status" value="1"/>
</dbReference>
<evidence type="ECO:0000256" key="7">
    <source>
        <dbReference type="ARBA" id="ARBA00023125"/>
    </source>
</evidence>
<evidence type="ECO:0000313" key="16">
    <source>
        <dbReference type="Proteomes" id="UP000218505"/>
    </source>
</evidence>
<dbReference type="PROSITE" id="PS51194">
    <property type="entry name" value="HELICASE_CTER"/>
    <property type="match status" value="1"/>
</dbReference>
<evidence type="ECO:0000259" key="13">
    <source>
        <dbReference type="PROSITE" id="PS51192"/>
    </source>
</evidence>
<dbReference type="PROSITE" id="PS51192">
    <property type="entry name" value="HELICASE_ATP_BIND_1"/>
    <property type="match status" value="1"/>
</dbReference>
<keyword evidence="3" id="KW-0547">Nucleotide-binding</keyword>
<gene>
    <name evidence="15" type="ORF">CNX65_21230</name>
</gene>
<dbReference type="GO" id="GO:0003677">
    <property type="term" value="F:DNA binding"/>
    <property type="evidence" value="ECO:0007669"/>
    <property type="project" value="UniProtKB-KW"/>
</dbReference>
<dbReference type="GO" id="GO:0005524">
    <property type="term" value="F:ATP binding"/>
    <property type="evidence" value="ECO:0007669"/>
    <property type="project" value="UniProtKB-KW"/>
</dbReference>
<dbReference type="InterPro" id="IPR027417">
    <property type="entry name" value="P-loop_NTPase"/>
</dbReference>
<dbReference type="InterPro" id="IPR002464">
    <property type="entry name" value="DNA/RNA_helicase_DEAH_CS"/>
</dbReference>
<evidence type="ECO:0000256" key="6">
    <source>
        <dbReference type="ARBA" id="ARBA00022840"/>
    </source>
</evidence>
<dbReference type="GO" id="GO:0016787">
    <property type="term" value="F:hydrolase activity"/>
    <property type="evidence" value="ECO:0007669"/>
    <property type="project" value="UniProtKB-KW"/>
</dbReference>
<keyword evidence="8" id="KW-0413">Isomerase</keyword>
<dbReference type="InterPro" id="IPR032284">
    <property type="entry name" value="RecQ_Zn-bd"/>
</dbReference>
<keyword evidence="16" id="KW-1185">Reference proteome</keyword>
<evidence type="ECO:0000259" key="14">
    <source>
        <dbReference type="PROSITE" id="PS51194"/>
    </source>
</evidence>
<dbReference type="SMART" id="SM00490">
    <property type="entry name" value="HELICc"/>
    <property type="match status" value="1"/>
</dbReference>
<dbReference type="GO" id="GO:0046872">
    <property type="term" value="F:metal ion binding"/>
    <property type="evidence" value="ECO:0007669"/>
    <property type="project" value="UniProtKB-KW"/>
</dbReference>
<comment type="similarity">
    <text evidence="1">Belongs to the helicase family. RecQ subfamily.</text>
</comment>
<accession>A0A290Z902</accession>
<keyword evidence="5" id="KW-0347">Helicase</keyword>
<evidence type="ECO:0000313" key="15">
    <source>
        <dbReference type="EMBL" id="ATE55497.1"/>
    </source>
</evidence>
<evidence type="ECO:0000256" key="8">
    <source>
        <dbReference type="ARBA" id="ARBA00023235"/>
    </source>
</evidence>
<dbReference type="EMBL" id="CP023445">
    <property type="protein sequence ID" value="ATE55497.1"/>
    <property type="molecule type" value="Genomic_DNA"/>
</dbReference>
<dbReference type="InterPro" id="IPR001650">
    <property type="entry name" value="Helicase_C-like"/>
</dbReference>
<dbReference type="Proteomes" id="UP000218505">
    <property type="component" value="Chromosome"/>
</dbReference>
<keyword evidence="6" id="KW-0067">ATP-binding</keyword>
<dbReference type="GO" id="GO:0043590">
    <property type="term" value="C:bacterial nucleoid"/>
    <property type="evidence" value="ECO:0007669"/>
    <property type="project" value="TreeGrafter"/>
</dbReference>
<dbReference type="EC" id="5.6.2.4" evidence="10"/>
<dbReference type="GO" id="GO:0043138">
    <property type="term" value="F:3'-5' DNA helicase activity"/>
    <property type="evidence" value="ECO:0007669"/>
    <property type="project" value="UniProtKB-EC"/>
</dbReference>
<evidence type="ECO:0000256" key="10">
    <source>
        <dbReference type="ARBA" id="ARBA00034808"/>
    </source>
</evidence>
<evidence type="ECO:0000256" key="9">
    <source>
        <dbReference type="ARBA" id="ARBA00034617"/>
    </source>
</evidence>
<dbReference type="Pfam" id="PF16124">
    <property type="entry name" value="RecQ_Zn_bind"/>
    <property type="match status" value="1"/>
</dbReference>
<keyword evidence="2" id="KW-0479">Metal-binding</keyword>
<organism evidence="15 16">
    <name type="scientific">Actinosynnema pretiosum</name>
    <dbReference type="NCBI Taxonomy" id="42197"/>
    <lineage>
        <taxon>Bacteria</taxon>
        <taxon>Bacillati</taxon>
        <taxon>Actinomycetota</taxon>
        <taxon>Actinomycetes</taxon>
        <taxon>Pseudonocardiales</taxon>
        <taxon>Pseudonocardiaceae</taxon>
        <taxon>Actinosynnema</taxon>
    </lineage>
</organism>
<dbReference type="PROSITE" id="PS00690">
    <property type="entry name" value="DEAH_ATP_HELICASE"/>
    <property type="match status" value="1"/>
</dbReference>
<dbReference type="InterPro" id="IPR004589">
    <property type="entry name" value="DNA_helicase_ATP-dep_RecQ"/>
</dbReference>
<keyword evidence="4" id="KW-0378">Hydrolase</keyword>
<dbReference type="InterPro" id="IPR011545">
    <property type="entry name" value="DEAD/DEAH_box_helicase_dom"/>
</dbReference>
<reference evidence="15" key="1">
    <citation type="submission" date="2017-09" db="EMBL/GenBank/DDBJ databases">
        <title>Complete Genome Sequence of ansamitocin-producing Bacterium Actinosynnema pretiosum X47.</title>
        <authorList>
            <person name="Cao G."/>
            <person name="Zong G."/>
            <person name="Zhong C."/>
            <person name="Fu J."/>
        </authorList>
    </citation>
    <scope>NUCLEOTIDE SEQUENCE [LARGE SCALE GENOMIC DNA]</scope>
    <source>
        <strain evidence="15">X47</strain>
    </source>
</reference>
<evidence type="ECO:0000256" key="1">
    <source>
        <dbReference type="ARBA" id="ARBA00005446"/>
    </source>
</evidence>
<feature type="domain" description="Helicase ATP-binding" evidence="13">
    <location>
        <begin position="31"/>
        <end position="198"/>
    </location>
</feature>
<dbReference type="GO" id="GO:0030894">
    <property type="term" value="C:replisome"/>
    <property type="evidence" value="ECO:0007669"/>
    <property type="project" value="TreeGrafter"/>
</dbReference>
<dbReference type="GO" id="GO:0009378">
    <property type="term" value="F:four-way junction helicase activity"/>
    <property type="evidence" value="ECO:0007669"/>
    <property type="project" value="TreeGrafter"/>
</dbReference>
<dbReference type="RefSeq" id="WP_096495330.1">
    <property type="nucleotide sequence ID" value="NZ_CP023445.1"/>
</dbReference>
<dbReference type="CDD" id="cd17920">
    <property type="entry name" value="DEXHc_RecQ"/>
    <property type="match status" value="1"/>
</dbReference>
<dbReference type="GO" id="GO:0005737">
    <property type="term" value="C:cytoplasm"/>
    <property type="evidence" value="ECO:0007669"/>
    <property type="project" value="TreeGrafter"/>
</dbReference>
<dbReference type="NCBIfam" id="TIGR00614">
    <property type="entry name" value="recQ_fam"/>
    <property type="match status" value="1"/>
</dbReference>
<dbReference type="GO" id="GO:0006281">
    <property type="term" value="P:DNA repair"/>
    <property type="evidence" value="ECO:0007669"/>
    <property type="project" value="TreeGrafter"/>
</dbReference>
<evidence type="ECO:0000256" key="3">
    <source>
        <dbReference type="ARBA" id="ARBA00022741"/>
    </source>
</evidence>
<keyword evidence="7" id="KW-0238">DNA-binding</keyword>
<dbReference type="Gene3D" id="3.40.50.300">
    <property type="entry name" value="P-loop containing nucleotide triphosphate hydrolases"/>
    <property type="match status" value="2"/>
</dbReference>
<dbReference type="PANTHER" id="PTHR13710">
    <property type="entry name" value="DNA HELICASE RECQ FAMILY MEMBER"/>
    <property type="match status" value="1"/>
</dbReference>
<dbReference type="SUPFAM" id="SSF52540">
    <property type="entry name" value="P-loop containing nucleoside triphosphate hydrolases"/>
    <property type="match status" value="1"/>
</dbReference>
<evidence type="ECO:0000256" key="5">
    <source>
        <dbReference type="ARBA" id="ARBA00022806"/>
    </source>
</evidence>
<dbReference type="SMART" id="SM00487">
    <property type="entry name" value="DEXDc"/>
    <property type="match status" value="1"/>
</dbReference>
<protein>
    <recommendedName>
        <fullName evidence="11">ATP-dependent DNA helicase RecQ</fullName>
        <ecNumber evidence="10">5.6.2.4</ecNumber>
    </recommendedName>
    <alternativeName>
        <fullName evidence="12">DNA 3'-5' helicase RecQ</fullName>
    </alternativeName>
</protein>
<name>A0A290Z902_9PSEU</name>
<proteinExistence type="inferred from homology"/>
<comment type="catalytic activity">
    <reaction evidence="9">
        <text>Couples ATP hydrolysis with the unwinding of duplex DNA by translocating in the 3'-5' direction.</text>
        <dbReference type="EC" id="5.6.2.4"/>
    </reaction>
</comment>
<sequence length="536" mass="58455">MVKGGERREVNRTAKRAFGWDRLRDEQVTAIREVLRGRDVFVVMPTGQGKSGIYQVPGLLLDGLIVVVSPLVALQRDQVARLREVGAPPAYAVNAAQSEADNREAWEAVERGQARYLFLSPEQLAKPEVVERLGRPALFVVDEAHCVSAWGHDFRPDYLRLGQVVETLGRPPVLALTATAGSAVRDDVVAQLGMRDPVVQVSGFDRPNLKLEVREFADDDDRRRALLSWVREAQGPGLVYVATRKDAEAYAEALGGEPFHAGMRASERVRVQDAFMAGEVDVVVATSAFGMGIDKKDVRFVAHAAAPGSLDAYYQEIGRAGRDGEPAHAVLFFSPKDLGLQRFFKARRPDRAELATVMAHVHGKPGVTADEAADALELSRRKIAAHVALLTAVGALTVDEDGLTAEKLPKEAAEEAVEEAARLRRLELSRVEVLRAYAETRGCRRQNLLGYFGQSLGFACGNCDTCDGGVDTQAPVAEDDEFPPESKVTHPKWGEGTVVRTEGEQITVLFHEVGYKTLSLQVVKANSLLDRVPPAA</sequence>
<evidence type="ECO:0000256" key="11">
    <source>
        <dbReference type="ARBA" id="ARBA00044535"/>
    </source>
</evidence>
<dbReference type="GO" id="GO:0006310">
    <property type="term" value="P:DNA recombination"/>
    <property type="evidence" value="ECO:0007669"/>
    <property type="project" value="InterPro"/>
</dbReference>